<evidence type="ECO:0000256" key="1">
    <source>
        <dbReference type="SAM" id="MobiDB-lite"/>
    </source>
</evidence>
<sequence length="264" mass="29776">MLMHKLYWPKVQKAVESARKGQLEGKAADGAEHRAHNNKNKKGSPQRAVNRNITKTFDGYARQRLIVADNFCSSPALALALLTLGFYYVGTQRLDRLEWPSDLTFPQKKGPQYMPRGTYRIVQCRQFPAPVATAWMDSSPVHRIATAYSTTCGTRQWFILHQMVMKRKGKRAPLHAEYMRQLLVELLAVTAVSFRTNRHAEDLASVPTENLDHELRSTDELFKAKSGKSKEKIKSRQHLCQWVCYSGTSAGVNSPTEAKAGGTK</sequence>
<dbReference type="eggNOG" id="ENOG502RY1K">
    <property type="taxonomic scope" value="Eukaryota"/>
</dbReference>
<dbReference type="GeneID" id="9478206"/>
<accession>D0NKC0</accession>
<dbReference type="OMA" id="NTLPCAK"/>
<feature type="region of interest" description="Disordered" evidence="1">
    <location>
        <begin position="19"/>
        <end position="46"/>
    </location>
</feature>
<evidence type="ECO:0000313" key="4">
    <source>
        <dbReference type="Proteomes" id="UP000006643"/>
    </source>
</evidence>
<dbReference type="InterPro" id="IPR029526">
    <property type="entry name" value="PGBD"/>
</dbReference>
<evidence type="ECO:0000259" key="2">
    <source>
        <dbReference type="Pfam" id="PF13843"/>
    </source>
</evidence>
<dbReference type="RefSeq" id="XP_002900263.1">
    <property type="nucleotide sequence ID" value="XM_002900217.1"/>
</dbReference>
<dbReference type="EMBL" id="DS028143">
    <property type="protein sequence ID" value="EEY60056.1"/>
    <property type="molecule type" value="Genomic_DNA"/>
</dbReference>
<dbReference type="Pfam" id="PF13843">
    <property type="entry name" value="DDE_Tnp_1_7"/>
    <property type="match status" value="1"/>
</dbReference>
<dbReference type="KEGG" id="pif:PITG_12335"/>
<feature type="domain" description="PiggyBac transposable element-derived protein" evidence="2">
    <location>
        <begin position="36"/>
        <end position="181"/>
    </location>
</feature>
<protein>
    <recommendedName>
        <fullName evidence="2">PiggyBac transposable element-derived protein domain-containing protein</fullName>
    </recommendedName>
</protein>
<dbReference type="HOGENOM" id="CLU_1055463_0_0_1"/>
<dbReference type="AlphaFoldDB" id="D0NKC0"/>
<dbReference type="InParanoid" id="D0NKC0"/>
<dbReference type="PANTHER" id="PTHR46599:SF3">
    <property type="entry name" value="PIGGYBAC TRANSPOSABLE ELEMENT-DERIVED PROTEIN 4"/>
    <property type="match status" value="1"/>
</dbReference>
<evidence type="ECO:0000313" key="3">
    <source>
        <dbReference type="EMBL" id="EEY60056.1"/>
    </source>
</evidence>
<dbReference type="OrthoDB" id="127911at2759"/>
<proteinExistence type="predicted"/>
<name>D0NKC0_PHYIT</name>
<gene>
    <name evidence="3" type="ORF">PITG_12335</name>
</gene>
<organism evidence="3 4">
    <name type="scientific">Phytophthora infestans (strain T30-4)</name>
    <name type="common">Potato late blight agent</name>
    <dbReference type="NCBI Taxonomy" id="403677"/>
    <lineage>
        <taxon>Eukaryota</taxon>
        <taxon>Sar</taxon>
        <taxon>Stramenopiles</taxon>
        <taxon>Oomycota</taxon>
        <taxon>Peronosporomycetes</taxon>
        <taxon>Peronosporales</taxon>
        <taxon>Peronosporaceae</taxon>
        <taxon>Phytophthora</taxon>
    </lineage>
</organism>
<dbReference type="Proteomes" id="UP000006643">
    <property type="component" value="Unassembled WGS sequence"/>
</dbReference>
<dbReference type="PANTHER" id="PTHR46599">
    <property type="entry name" value="PIGGYBAC TRANSPOSABLE ELEMENT-DERIVED PROTEIN 4"/>
    <property type="match status" value="1"/>
</dbReference>
<reference evidence="4" key="1">
    <citation type="journal article" date="2009" name="Nature">
        <title>Genome sequence and analysis of the Irish potato famine pathogen Phytophthora infestans.</title>
        <authorList>
            <consortium name="The Broad Institute Genome Sequencing Platform"/>
            <person name="Haas B.J."/>
            <person name="Kamoun S."/>
            <person name="Zody M.C."/>
            <person name="Jiang R.H."/>
            <person name="Handsaker R.E."/>
            <person name="Cano L.M."/>
            <person name="Grabherr M."/>
            <person name="Kodira C.D."/>
            <person name="Raffaele S."/>
            <person name="Torto-Alalibo T."/>
            <person name="Bozkurt T.O."/>
            <person name="Ah-Fong A.M."/>
            <person name="Alvarado L."/>
            <person name="Anderson V.L."/>
            <person name="Armstrong M.R."/>
            <person name="Avrova A."/>
            <person name="Baxter L."/>
            <person name="Beynon J."/>
            <person name="Boevink P.C."/>
            <person name="Bollmann S.R."/>
            <person name="Bos J.I."/>
            <person name="Bulone V."/>
            <person name="Cai G."/>
            <person name="Cakir C."/>
            <person name="Carrington J.C."/>
            <person name="Chawner M."/>
            <person name="Conti L."/>
            <person name="Costanzo S."/>
            <person name="Ewan R."/>
            <person name="Fahlgren N."/>
            <person name="Fischbach M.A."/>
            <person name="Fugelstad J."/>
            <person name="Gilroy E.M."/>
            <person name="Gnerre S."/>
            <person name="Green P.J."/>
            <person name="Grenville-Briggs L.J."/>
            <person name="Griffith J."/>
            <person name="Grunwald N.J."/>
            <person name="Horn K."/>
            <person name="Horner N.R."/>
            <person name="Hu C.H."/>
            <person name="Huitema E."/>
            <person name="Jeong D.H."/>
            <person name="Jones A.M."/>
            <person name="Jones J.D."/>
            <person name="Jones R.W."/>
            <person name="Karlsson E.K."/>
            <person name="Kunjeti S.G."/>
            <person name="Lamour K."/>
            <person name="Liu Z."/>
            <person name="Ma L."/>
            <person name="Maclean D."/>
            <person name="Chibucos M.C."/>
            <person name="McDonald H."/>
            <person name="McWalters J."/>
            <person name="Meijer H.J."/>
            <person name="Morgan W."/>
            <person name="Morris P.F."/>
            <person name="Munro C.A."/>
            <person name="O'Neill K."/>
            <person name="Ospina-Giraldo M."/>
            <person name="Pinzon A."/>
            <person name="Pritchard L."/>
            <person name="Ramsahoye B."/>
            <person name="Ren Q."/>
            <person name="Restrepo S."/>
            <person name="Roy S."/>
            <person name="Sadanandom A."/>
            <person name="Savidor A."/>
            <person name="Schornack S."/>
            <person name="Schwartz D.C."/>
            <person name="Schumann U.D."/>
            <person name="Schwessinger B."/>
            <person name="Seyer L."/>
            <person name="Sharpe T."/>
            <person name="Silvar C."/>
            <person name="Song J."/>
            <person name="Studholme D.J."/>
            <person name="Sykes S."/>
            <person name="Thines M."/>
            <person name="van de Vondervoort P.J."/>
            <person name="Phuntumart V."/>
            <person name="Wawra S."/>
            <person name="Weide R."/>
            <person name="Win J."/>
            <person name="Young C."/>
            <person name="Zhou S."/>
            <person name="Fry W."/>
            <person name="Meyers B.C."/>
            <person name="van West P."/>
            <person name="Ristaino J."/>
            <person name="Govers F."/>
            <person name="Birch P.R."/>
            <person name="Whisson S.C."/>
            <person name="Judelson H.S."/>
            <person name="Nusbaum C."/>
        </authorList>
    </citation>
    <scope>NUCLEOTIDE SEQUENCE [LARGE SCALE GENOMIC DNA]</scope>
    <source>
        <strain evidence="4">T30-4</strain>
    </source>
</reference>
<feature type="compositionally biased region" description="Basic and acidic residues" evidence="1">
    <location>
        <begin position="19"/>
        <end position="35"/>
    </location>
</feature>
<dbReference type="VEuPathDB" id="FungiDB:PITG_12335"/>
<keyword evidence="4" id="KW-1185">Reference proteome</keyword>